<dbReference type="OrthoDB" id="5624722at2"/>
<sequence>MKQFLEKKWDVKITAALLTLALTGCSALRPIEAESVHTYLLEAQIDPKEQVKLIPLVLIVSSPRAVPGYDAVHMAFIRQPHMLEYFAKNRWAEAPAKMLGPLLVRALELRTGFKAVASSDGMVKGDVRLDTEITLLQQEFITLPSRLHMKLRVQLVEQSNYRVLATQVFDAVETAPTNDPYGGVIAANLMLPKLLGQIADFAVKNGVSFSEYRKQ</sequence>
<dbReference type="STRING" id="1163617.SCD_n01516"/>
<gene>
    <name evidence="2" type="ORF">SCD_n01516</name>
</gene>
<dbReference type="AlphaFoldDB" id="S6AC75"/>
<proteinExistence type="predicted"/>
<keyword evidence="3" id="KW-1185">Reference proteome</keyword>
<dbReference type="RefSeq" id="WP_009205706.1">
    <property type="nucleotide sequence ID" value="NC_022357.1"/>
</dbReference>
<evidence type="ECO:0000259" key="1">
    <source>
        <dbReference type="Pfam" id="PF03886"/>
    </source>
</evidence>
<dbReference type="Gene3D" id="3.40.50.10610">
    <property type="entry name" value="ABC-type transport auxiliary lipoprotein component"/>
    <property type="match status" value="1"/>
</dbReference>
<dbReference type="Pfam" id="PF03886">
    <property type="entry name" value="ABC_trans_aux"/>
    <property type="match status" value="1"/>
</dbReference>
<evidence type="ECO:0000313" key="3">
    <source>
        <dbReference type="Proteomes" id="UP000015559"/>
    </source>
</evidence>
<dbReference type="KEGG" id="sdr:SCD_n01516"/>
<protein>
    <recommendedName>
        <fullName evidence="1">ABC-type transport auxiliary lipoprotein component domain-containing protein</fullName>
    </recommendedName>
</protein>
<evidence type="ECO:0000313" key="2">
    <source>
        <dbReference type="EMBL" id="BAN35338.1"/>
    </source>
</evidence>
<organism evidence="2 3">
    <name type="scientific">Sulfuricella denitrificans (strain DSM 22764 / NBRC 105220 / skB26)</name>
    <dbReference type="NCBI Taxonomy" id="1163617"/>
    <lineage>
        <taxon>Bacteria</taxon>
        <taxon>Pseudomonadati</taxon>
        <taxon>Pseudomonadota</taxon>
        <taxon>Betaproteobacteria</taxon>
        <taxon>Nitrosomonadales</taxon>
        <taxon>Sulfuricellaceae</taxon>
        <taxon>Sulfuricella</taxon>
    </lineage>
</organism>
<dbReference type="HOGENOM" id="CLU_102844_0_0_4"/>
<dbReference type="SUPFAM" id="SSF159594">
    <property type="entry name" value="XCC0632-like"/>
    <property type="match status" value="1"/>
</dbReference>
<dbReference type="EMBL" id="AP013066">
    <property type="protein sequence ID" value="BAN35338.1"/>
    <property type="molecule type" value="Genomic_DNA"/>
</dbReference>
<reference evidence="2 3" key="1">
    <citation type="journal article" date="2012" name="Appl. Environ. Microbiol.">
        <title>Draft genome sequence of a psychrotolerant sulfur-oxidizing bacterium, Sulfuricella denitrificans skB26, and proteomic insights into cold adaptation.</title>
        <authorList>
            <person name="Watanabe T."/>
            <person name="Kojima H."/>
            <person name="Fukui M."/>
        </authorList>
    </citation>
    <scope>NUCLEOTIDE SEQUENCE [LARGE SCALE GENOMIC DNA]</scope>
    <source>
        <strain evidence="3">skB26</strain>
    </source>
</reference>
<dbReference type="eggNOG" id="COG3218">
    <property type="taxonomic scope" value="Bacteria"/>
</dbReference>
<dbReference type="Proteomes" id="UP000015559">
    <property type="component" value="Chromosome"/>
</dbReference>
<feature type="domain" description="ABC-type transport auxiliary lipoprotein component" evidence="1">
    <location>
        <begin position="39"/>
        <end position="199"/>
    </location>
</feature>
<accession>S6AC75</accession>
<dbReference type="InterPro" id="IPR005586">
    <property type="entry name" value="ABC_trans_aux"/>
</dbReference>
<dbReference type="PROSITE" id="PS51257">
    <property type="entry name" value="PROKAR_LIPOPROTEIN"/>
    <property type="match status" value="1"/>
</dbReference>
<name>S6AC75_SULDS</name>